<organism evidence="4 5">
    <name type="scientific">Paludibacterium denitrificans</name>
    <dbReference type="NCBI Taxonomy" id="2675226"/>
    <lineage>
        <taxon>Bacteria</taxon>
        <taxon>Pseudomonadati</taxon>
        <taxon>Pseudomonadota</taxon>
        <taxon>Betaproteobacteria</taxon>
        <taxon>Neisseriales</taxon>
        <taxon>Chromobacteriaceae</taxon>
        <taxon>Paludibacterium</taxon>
    </lineage>
</organism>
<evidence type="ECO:0000256" key="1">
    <source>
        <dbReference type="ARBA" id="ARBA00022596"/>
    </source>
</evidence>
<protein>
    <submittedName>
        <fullName evidence="4">Hydrogenase maturation nickel metallochaperone HypA</fullName>
    </submittedName>
</protein>
<keyword evidence="3" id="KW-0862">Zinc</keyword>
<dbReference type="InterPro" id="IPR000688">
    <property type="entry name" value="HypA/HybF"/>
</dbReference>
<dbReference type="GO" id="GO:0051604">
    <property type="term" value="P:protein maturation"/>
    <property type="evidence" value="ECO:0007669"/>
    <property type="project" value="InterPro"/>
</dbReference>
<dbReference type="PANTHER" id="PTHR34535:SF3">
    <property type="entry name" value="HYDROGENASE MATURATION FACTOR HYPA"/>
    <property type="match status" value="1"/>
</dbReference>
<evidence type="ECO:0000256" key="2">
    <source>
        <dbReference type="ARBA" id="ARBA00022723"/>
    </source>
</evidence>
<dbReference type="GO" id="GO:0016151">
    <property type="term" value="F:nickel cation binding"/>
    <property type="evidence" value="ECO:0007669"/>
    <property type="project" value="InterPro"/>
</dbReference>
<dbReference type="GO" id="GO:0008270">
    <property type="term" value="F:zinc ion binding"/>
    <property type="evidence" value="ECO:0007669"/>
    <property type="project" value="TreeGrafter"/>
</dbReference>
<name>A0A844GEB3_9NEIS</name>
<dbReference type="Gene3D" id="3.30.2320.80">
    <property type="match status" value="1"/>
</dbReference>
<dbReference type="PIRSF" id="PIRSF004761">
    <property type="entry name" value="Hydrgn_mat_HypA"/>
    <property type="match status" value="1"/>
</dbReference>
<keyword evidence="2" id="KW-0479">Metal-binding</keyword>
<accession>A0A844GEB3</accession>
<gene>
    <name evidence="4" type="ORF">GKE73_13390</name>
</gene>
<evidence type="ECO:0000313" key="4">
    <source>
        <dbReference type="EMBL" id="MTD33660.1"/>
    </source>
</evidence>
<dbReference type="PANTHER" id="PTHR34535">
    <property type="entry name" value="HYDROGENASE MATURATION FACTOR HYPA"/>
    <property type="match status" value="1"/>
</dbReference>
<keyword evidence="5" id="KW-1185">Reference proteome</keyword>
<dbReference type="Pfam" id="PF01155">
    <property type="entry name" value="HypA"/>
    <property type="match status" value="1"/>
</dbReference>
<evidence type="ECO:0000313" key="5">
    <source>
        <dbReference type="Proteomes" id="UP000446658"/>
    </source>
</evidence>
<sequence length="110" mass="12164">MTLAEEIILLLEQQAVTQGFTCVKQLWLEIGDLAGVDAEALDFCPETIKLDTLAADARVHIRHQPGQGHCPRCEQTLIVHSRLDACPQCGHYPLQIQGGDAMRVCELEVE</sequence>
<evidence type="ECO:0000256" key="3">
    <source>
        <dbReference type="ARBA" id="ARBA00022833"/>
    </source>
</evidence>
<dbReference type="AlphaFoldDB" id="A0A844GEB3"/>
<proteinExistence type="predicted"/>
<reference evidence="4 5" key="1">
    <citation type="submission" date="2019-11" db="EMBL/GenBank/DDBJ databases">
        <title>Draft genome sequence of Paludibacterium sp. dN18-1.</title>
        <authorList>
            <person name="Im W.-T."/>
        </authorList>
    </citation>
    <scope>NUCLEOTIDE SEQUENCE [LARGE SCALE GENOMIC DNA]</scope>
    <source>
        <strain evidence="5">dN 18-1</strain>
    </source>
</reference>
<dbReference type="Proteomes" id="UP000446658">
    <property type="component" value="Unassembled WGS sequence"/>
</dbReference>
<comment type="caution">
    <text evidence="4">The sequence shown here is derived from an EMBL/GenBank/DDBJ whole genome shotgun (WGS) entry which is preliminary data.</text>
</comment>
<dbReference type="EMBL" id="WLYX01000001">
    <property type="protein sequence ID" value="MTD33660.1"/>
    <property type="molecule type" value="Genomic_DNA"/>
</dbReference>
<keyword evidence="1" id="KW-0533">Nickel</keyword>